<reference evidence="2 3" key="1">
    <citation type="journal article" date="2019" name="Sci. Rep.">
        <title>Orb-weaving spider Araneus ventricosus genome elucidates the spidroin gene catalogue.</title>
        <authorList>
            <person name="Kono N."/>
            <person name="Nakamura H."/>
            <person name="Ohtoshi R."/>
            <person name="Moran D.A.P."/>
            <person name="Shinohara A."/>
            <person name="Yoshida Y."/>
            <person name="Fujiwara M."/>
            <person name="Mori M."/>
            <person name="Tomita M."/>
            <person name="Arakawa K."/>
        </authorList>
    </citation>
    <scope>NUCLEOTIDE SEQUENCE [LARGE SCALE GENOMIC DNA]</scope>
</reference>
<dbReference type="EMBL" id="BGPR01018168">
    <property type="protein sequence ID" value="GBN78406.1"/>
    <property type="molecule type" value="Genomic_DNA"/>
</dbReference>
<dbReference type="AlphaFoldDB" id="A0A4Y2RRU7"/>
<evidence type="ECO:0000313" key="3">
    <source>
        <dbReference type="Proteomes" id="UP000499080"/>
    </source>
</evidence>
<accession>A0A4Y2RRU7</accession>
<protein>
    <submittedName>
        <fullName evidence="2">Uncharacterized protein</fullName>
    </submittedName>
</protein>
<organism evidence="2 3">
    <name type="scientific">Araneus ventricosus</name>
    <name type="common">Orbweaver spider</name>
    <name type="synonym">Epeira ventricosa</name>
    <dbReference type="NCBI Taxonomy" id="182803"/>
    <lineage>
        <taxon>Eukaryota</taxon>
        <taxon>Metazoa</taxon>
        <taxon>Ecdysozoa</taxon>
        <taxon>Arthropoda</taxon>
        <taxon>Chelicerata</taxon>
        <taxon>Arachnida</taxon>
        <taxon>Araneae</taxon>
        <taxon>Araneomorphae</taxon>
        <taxon>Entelegynae</taxon>
        <taxon>Araneoidea</taxon>
        <taxon>Araneidae</taxon>
        <taxon>Araneus</taxon>
    </lineage>
</organism>
<evidence type="ECO:0000313" key="1">
    <source>
        <dbReference type="EMBL" id="GBN78406.1"/>
    </source>
</evidence>
<name>A0A4Y2RRU7_ARAVE</name>
<proteinExistence type="predicted"/>
<keyword evidence="3" id="KW-1185">Reference proteome</keyword>
<dbReference type="Proteomes" id="UP000499080">
    <property type="component" value="Unassembled WGS sequence"/>
</dbReference>
<comment type="caution">
    <text evidence="2">The sequence shown here is derived from an EMBL/GenBank/DDBJ whole genome shotgun (WGS) entry which is preliminary data.</text>
</comment>
<gene>
    <name evidence="1" type="ORF">AVEN_177376_1</name>
    <name evidence="2" type="ORF">AVEN_95285_1</name>
</gene>
<evidence type="ECO:0000313" key="2">
    <source>
        <dbReference type="EMBL" id="GBN78428.1"/>
    </source>
</evidence>
<dbReference type="EMBL" id="BGPR01018175">
    <property type="protein sequence ID" value="GBN78428.1"/>
    <property type="molecule type" value="Genomic_DNA"/>
</dbReference>
<sequence>MNSAGVALESARCLNCQGAIQELCSKRSHSFDYRSENEDNTIAGIPFQKFSTKSVEGRLTPMDLTIFRPKYTPEIWWNQDRESMTFQF</sequence>